<sequence length="580" mass="65276">MALMRRRVGGYICSELCGSVMNQRLYSSRVDWKQLRPMILKRIKNRAKEYPIKRMIPVAEEVVKAREIVTKGVSTLLQVVPIHSCKFCPEVHIGAVGHEMQSCHGFKRMIKNQPHKWGPGCLNDILIPVESFHLENTFQDEIKHDQRFDFPRVPAVLELCHQAGADIPDEVWHRSGTSSAIVRENDEKPAAFLPEELRFIGQRTIEAWERLRLGVTKLLLVYPSKVCERCSEVHVGLSGHKARMCGVFKFEGWRGKHKWKKADVDDLVPPKIVWHQRPHDPPVLVDAGRDYYGHAPAINEWMVKFLFFVFEVEHYLEYLTPYVADVFSVQEAPPDSCNAKNEREEHESSGDLERNDPQSQETRRCRRVAVVEVGEQQQGHQGVAAAAAVVRAVGRRLVVRRGGGGRRRRRRRRPSAAAAAAGEQEGKVRQGPRGVQEQVPCPPPRRGGSGGGGRREQRQQVDVRGAGGVRPAGGDVRRVRGRGGGGRRRGRGAGGDYVHVRVQQRNGRKTLTTVQGIGGEYNYAKVLRDLKRELCCNGNVVEDKELGKIIQLQGDHRNSVSDFLAKAGMVRKDNIKVHGF</sequence>
<evidence type="ECO:0000259" key="6">
    <source>
        <dbReference type="PROSITE" id="PS51499"/>
    </source>
</evidence>
<evidence type="ECO:0000256" key="2">
    <source>
        <dbReference type="ARBA" id="ARBA00005422"/>
    </source>
</evidence>
<dbReference type="Proteomes" id="UP000000763">
    <property type="component" value="Chromosome 4"/>
</dbReference>
<evidence type="ECO:0000313" key="7">
    <source>
        <dbReference type="EMBL" id="CAE04242.3"/>
    </source>
</evidence>
<comment type="function">
    <text evidence="1">Probably involved in translation.</text>
</comment>
<proteinExistence type="inferred from homology"/>
<reference evidence="8" key="2">
    <citation type="journal article" date="2008" name="Nucleic Acids Res.">
        <title>The rice annotation project database (RAP-DB): 2008 update.</title>
        <authorList>
            <consortium name="The rice annotation project (RAP)"/>
        </authorList>
    </citation>
    <scope>GENOME REANNOTATION</scope>
    <source>
        <strain evidence="8">cv. Nipponbare</strain>
    </source>
</reference>
<dbReference type="Gene3D" id="3.30.780.10">
    <property type="entry name" value="SUI1-like domain"/>
    <property type="match status" value="1"/>
</dbReference>
<feature type="region of interest" description="Disordered" evidence="4">
    <location>
        <begin position="400"/>
        <end position="494"/>
    </location>
</feature>
<feature type="region of interest" description="Disordered" evidence="4">
    <location>
        <begin position="333"/>
        <end position="363"/>
    </location>
</feature>
<feature type="compositionally biased region" description="Basic residues" evidence="4">
    <location>
        <begin position="479"/>
        <end position="491"/>
    </location>
</feature>
<dbReference type="InterPro" id="IPR036877">
    <property type="entry name" value="SUI1_dom_sf"/>
</dbReference>
<protein>
    <submittedName>
        <fullName evidence="7">OSJNBa0089N06.3 protein</fullName>
    </submittedName>
</protein>
<dbReference type="GO" id="GO:0003743">
    <property type="term" value="F:translation initiation factor activity"/>
    <property type="evidence" value="ECO:0007669"/>
    <property type="project" value="InterPro"/>
</dbReference>
<feature type="domain" description="APO" evidence="6">
    <location>
        <begin position="84"/>
        <end position="169"/>
    </location>
</feature>
<feature type="compositionally biased region" description="Basic and acidic residues" evidence="4">
    <location>
        <begin position="340"/>
        <end position="356"/>
    </location>
</feature>
<evidence type="ECO:0000256" key="1">
    <source>
        <dbReference type="ARBA" id="ARBA00003130"/>
    </source>
</evidence>
<evidence type="ECO:0000259" key="5">
    <source>
        <dbReference type="PROSITE" id="PS50296"/>
    </source>
</evidence>
<dbReference type="PROSITE" id="PS51499">
    <property type="entry name" value="APO"/>
    <property type="match status" value="2"/>
</dbReference>
<dbReference type="AlphaFoldDB" id="Q7XN79"/>
<evidence type="ECO:0000313" key="8">
    <source>
        <dbReference type="Proteomes" id="UP000000763"/>
    </source>
</evidence>
<dbReference type="SUPFAM" id="SSF55159">
    <property type="entry name" value="eIF1-like"/>
    <property type="match status" value="1"/>
</dbReference>
<keyword evidence="3" id="KW-0648">Protein biosynthesis</keyword>
<comment type="similarity">
    <text evidence="2">Belongs to the SUI1 family.</text>
</comment>
<accession>Q7XN79</accession>
<name>Q7XN79_ORYSJ</name>
<dbReference type="PANTHER" id="PTHR10388">
    <property type="entry name" value="EUKARYOTIC TRANSLATION INITIATION FACTOR SUI1"/>
    <property type="match status" value="1"/>
</dbReference>
<dbReference type="GO" id="GO:0003723">
    <property type="term" value="F:RNA binding"/>
    <property type="evidence" value="ECO:0007669"/>
    <property type="project" value="InterPro"/>
</dbReference>
<dbReference type="InterPro" id="IPR005874">
    <property type="entry name" value="SUI1_euk"/>
</dbReference>
<dbReference type="Pfam" id="PF05634">
    <property type="entry name" value="APO_RNA-bind"/>
    <property type="match status" value="2"/>
</dbReference>
<dbReference type="InterPro" id="IPR001950">
    <property type="entry name" value="SUI1"/>
</dbReference>
<reference evidence="8" key="1">
    <citation type="journal article" date="2005" name="Nature">
        <title>The map-based sequence of the rice genome.</title>
        <authorList>
            <consortium name="International rice genome sequencing project (IRGSP)"/>
            <person name="Matsumoto T."/>
            <person name="Wu J."/>
            <person name="Kanamori H."/>
            <person name="Katayose Y."/>
            <person name="Fujisawa M."/>
            <person name="Namiki N."/>
            <person name="Mizuno H."/>
            <person name="Yamamoto K."/>
            <person name="Antonio B.A."/>
            <person name="Baba T."/>
            <person name="Sakata K."/>
            <person name="Nagamura Y."/>
            <person name="Aoki H."/>
            <person name="Arikawa K."/>
            <person name="Arita K."/>
            <person name="Bito T."/>
            <person name="Chiden Y."/>
            <person name="Fujitsuka N."/>
            <person name="Fukunaka R."/>
            <person name="Hamada M."/>
            <person name="Harada C."/>
            <person name="Hayashi A."/>
            <person name="Hijishita S."/>
            <person name="Honda M."/>
            <person name="Hosokawa S."/>
            <person name="Ichikawa Y."/>
            <person name="Idonuma A."/>
            <person name="Iijima M."/>
            <person name="Ikeda M."/>
            <person name="Ikeno M."/>
            <person name="Ito K."/>
            <person name="Ito S."/>
            <person name="Ito T."/>
            <person name="Ito Y."/>
            <person name="Ito Y."/>
            <person name="Iwabuchi A."/>
            <person name="Kamiya K."/>
            <person name="Karasawa W."/>
            <person name="Kurita K."/>
            <person name="Katagiri S."/>
            <person name="Kikuta A."/>
            <person name="Kobayashi H."/>
            <person name="Kobayashi N."/>
            <person name="Machita K."/>
            <person name="Maehara T."/>
            <person name="Masukawa M."/>
            <person name="Mizubayashi T."/>
            <person name="Mukai Y."/>
            <person name="Nagasaki H."/>
            <person name="Nagata Y."/>
            <person name="Naito S."/>
            <person name="Nakashima M."/>
            <person name="Nakama Y."/>
            <person name="Nakamichi Y."/>
            <person name="Nakamura M."/>
            <person name="Meguro A."/>
            <person name="Negishi M."/>
            <person name="Ohta I."/>
            <person name="Ohta T."/>
            <person name="Okamoto M."/>
            <person name="Ono N."/>
            <person name="Saji S."/>
            <person name="Sakaguchi M."/>
            <person name="Sakai K."/>
            <person name="Shibata M."/>
            <person name="Shimokawa T."/>
            <person name="Song J."/>
            <person name="Takazaki Y."/>
            <person name="Terasawa K."/>
            <person name="Tsugane M."/>
            <person name="Tsuji K."/>
            <person name="Ueda S."/>
            <person name="Waki K."/>
            <person name="Yamagata H."/>
            <person name="Yamamoto M."/>
            <person name="Yamamoto S."/>
            <person name="Yamane H."/>
            <person name="Yoshiki S."/>
            <person name="Yoshihara R."/>
            <person name="Yukawa K."/>
            <person name="Zhong H."/>
            <person name="Yano M."/>
            <person name="Yuan Q."/>
            <person name="Ouyang S."/>
            <person name="Liu J."/>
            <person name="Jones K.M."/>
            <person name="Gansberger K."/>
            <person name="Moffat K."/>
            <person name="Hill J."/>
            <person name="Bera J."/>
            <person name="Fadrosh D."/>
            <person name="Jin S."/>
            <person name="Johri S."/>
            <person name="Kim M."/>
            <person name="Overton L."/>
            <person name="Reardon M."/>
            <person name="Tsitrin T."/>
            <person name="Vuong H."/>
            <person name="Weaver B."/>
            <person name="Ciecko A."/>
            <person name="Tallon L."/>
            <person name="Jackson J."/>
            <person name="Pai G."/>
            <person name="Aken S.V."/>
            <person name="Utterback T."/>
            <person name="Reidmuller S."/>
            <person name="Feldblyum T."/>
            <person name="Hsiao J."/>
            <person name="Zismann V."/>
            <person name="Iobst S."/>
            <person name="de Vazeille A.R."/>
            <person name="Buell C.R."/>
            <person name="Ying K."/>
            <person name="Li Y."/>
            <person name="Lu T."/>
            <person name="Huang Y."/>
            <person name="Zhao Q."/>
            <person name="Feng Q."/>
            <person name="Zhang L."/>
            <person name="Zhu J."/>
            <person name="Weng Q."/>
            <person name="Mu J."/>
            <person name="Lu Y."/>
            <person name="Fan D."/>
            <person name="Liu Y."/>
            <person name="Guan J."/>
            <person name="Zhang Y."/>
            <person name="Yu S."/>
            <person name="Liu X."/>
            <person name="Zhang Y."/>
            <person name="Hong G."/>
            <person name="Han B."/>
            <person name="Choisne N."/>
            <person name="Demange N."/>
            <person name="Orjeda G."/>
            <person name="Samain S."/>
            <person name="Cattolico L."/>
            <person name="Pelletier E."/>
            <person name="Couloux A."/>
            <person name="Segurens B."/>
            <person name="Wincker P."/>
            <person name="D'Hont A."/>
            <person name="Scarpelli C."/>
            <person name="Weissenbach J."/>
            <person name="Salanoubat M."/>
            <person name="Quetier F."/>
            <person name="Yu Y."/>
            <person name="Kim H.R."/>
            <person name="Rambo T."/>
            <person name="Currie J."/>
            <person name="Collura K."/>
            <person name="Luo M."/>
            <person name="Yang T."/>
            <person name="Ammiraju J.S.S."/>
            <person name="Engler F."/>
            <person name="Soderlund C."/>
            <person name="Wing R.A."/>
            <person name="Palmer L.E."/>
            <person name="de la Bastide M."/>
            <person name="Spiegel L."/>
            <person name="Nascimento L."/>
            <person name="Zutavern T."/>
            <person name="O'Shaughnessy A."/>
            <person name="Dike S."/>
            <person name="Dedhia N."/>
            <person name="Preston R."/>
            <person name="Balija V."/>
            <person name="McCombie W.R."/>
            <person name="Chow T."/>
            <person name="Chen H."/>
            <person name="Chung M."/>
            <person name="Chen C."/>
            <person name="Shaw J."/>
            <person name="Wu H."/>
            <person name="Hsiao K."/>
            <person name="Chao Y."/>
            <person name="Chu M."/>
            <person name="Cheng C."/>
            <person name="Hour A."/>
            <person name="Lee P."/>
            <person name="Lin S."/>
            <person name="Lin Y."/>
            <person name="Liou J."/>
            <person name="Liu S."/>
            <person name="Hsing Y."/>
            <person name="Raghuvanshi S."/>
            <person name="Mohanty A."/>
            <person name="Bharti A.K."/>
            <person name="Gaur A."/>
            <person name="Gupta V."/>
            <person name="Kumar D."/>
            <person name="Ravi V."/>
            <person name="Vij S."/>
            <person name="Kapur A."/>
            <person name="Khurana P."/>
            <person name="Khurana P."/>
            <person name="Khurana J.P."/>
            <person name="Tyagi A.K."/>
            <person name="Gaikwad K."/>
            <person name="Singh A."/>
            <person name="Dalal V."/>
            <person name="Srivastava S."/>
            <person name="Dixit A."/>
            <person name="Pal A.K."/>
            <person name="Ghazi I.A."/>
            <person name="Yadav M."/>
            <person name="Pandit A."/>
            <person name="Bhargava A."/>
            <person name="Sureshbabu K."/>
            <person name="Batra K."/>
            <person name="Sharma T.R."/>
            <person name="Mohapatra T."/>
            <person name="Singh N.K."/>
            <person name="Messing J."/>
            <person name="Nelson A.B."/>
            <person name="Fuks G."/>
            <person name="Kavchok S."/>
            <person name="Keizer G."/>
            <person name="Linton E."/>
            <person name="Llaca V."/>
            <person name="Song R."/>
            <person name="Tanyolac B."/>
            <person name="Young S."/>
            <person name="Ho-Il K."/>
            <person name="Hahn J.H."/>
            <person name="Sangsakoo G."/>
            <person name="Vanavichit A."/>
            <person name="de Mattos Luiz.A.T."/>
            <person name="Zimmer P.D."/>
            <person name="Malone G."/>
            <person name="Dellagostin O."/>
            <person name="de Oliveira A.C."/>
            <person name="Bevan M."/>
            <person name="Bancroft I."/>
            <person name="Minx P."/>
            <person name="Cordum H."/>
            <person name="Wilson R."/>
            <person name="Cheng Z."/>
            <person name="Jin W."/>
            <person name="Jiang J."/>
            <person name="Leong S.A."/>
            <person name="Iwama H."/>
            <person name="Gojobori T."/>
            <person name="Itoh T."/>
            <person name="Niimura Y."/>
            <person name="Fujii Y."/>
            <person name="Habara T."/>
            <person name="Sakai H."/>
            <person name="Sato Y."/>
            <person name="Wilson G."/>
            <person name="Kumar K."/>
            <person name="McCouch S."/>
            <person name="Juretic N."/>
            <person name="Hoen D."/>
            <person name="Wright S."/>
            <person name="Bruskiewich R."/>
            <person name="Bureau T."/>
            <person name="Miyao A."/>
            <person name="Hirochika H."/>
            <person name="Nishikawa T."/>
            <person name="Kadowaki K."/>
            <person name="Sugiura M."/>
            <person name="Burr B."/>
            <person name="Sasaki T."/>
        </authorList>
    </citation>
    <scope>NUCLEOTIDE SEQUENCE [LARGE SCALE GENOMIC DNA]</scope>
    <source>
        <strain evidence="8">cv. Nipponbare</strain>
    </source>
</reference>
<organism evidence="7 8">
    <name type="scientific">Oryza sativa subsp. japonica</name>
    <name type="common">Rice</name>
    <dbReference type="NCBI Taxonomy" id="39947"/>
    <lineage>
        <taxon>Eukaryota</taxon>
        <taxon>Viridiplantae</taxon>
        <taxon>Streptophyta</taxon>
        <taxon>Embryophyta</taxon>
        <taxon>Tracheophyta</taxon>
        <taxon>Spermatophyta</taxon>
        <taxon>Magnoliopsida</taxon>
        <taxon>Liliopsida</taxon>
        <taxon>Poales</taxon>
        <taxon>Poaceae</taxon>
        <taxon>BOP clade</taxon>
        <taxon>Oryzoideae</taxon>
        <taxon>Oryzeae</taxon>
        <taxon>Oryzinae</taxon>
        <taxon>Oryza</taxon>
        <taxon>Oryza sativa</taxon>
    </lineage>
</organism>
<dbReference type="Pfam" id="PF01253">
    <property type="entry name" value="SUI1"/>
    <property type="match status" value="1"/>
</dbReference>
<feature type="compositionally biased region" description="Basic residues" evidence="4">
    <location>
        <begin position="400"/>
        <end position="414"/>
    </location>
</feature>
<feature type="domain" description="APO" evidence="6">
    <location>
        <begin position="226"/>
        <end position="311"/>
    </location>
</feature>
<dbReference type="EMBL" id="AL662988">
    <property type="protein sequence ID" value="CAE04242.3"/>
    <property type="molecule type" value="Genomic_DNA"/>
</dbReference>
<feature type="domain" description="SUI1" evidence="5">
    <location>
        <begin position="498"/>
        <end position="568"/>
    </location>
</feature>
<dbReference type="InterPro" id="IPR023342">
    <property type="entry name" value="APO_dom"/>
</dbReference>
<gene>
    <name evidence="7" type="primary">OSJNBa0089N06.3</name>
</gene>
<dbReference type="PROSITE" id="PS50296">
    <property type="entry name" value="SUI1"/>
    <property type="match status" value="1"/>
</dbReference>
<evidence type="ECO:0000256" key="4">
    <source>
        <dbReference type="SAM" id="MobiDB-lite"/>
    </source>
</evidence>
<evidence type="ECO:0000256" key="3">
    <source>
        <dbReference type="ARBA" id="ARBA00022917"/>
    </source>
</evidence>
<dbReference type="CDD" id="cd11566">
    <property type="entry name" value="eIF1_SUI1"/>
    <property type="match status" value="1"/>
</dbReference>